<dbReference type="EMBL" id="QGKX02000088">
    <property type="protein sequence ID" value="KAF3584565.1"/>
    <property type="molecule type" value="Genomic_DNA"/>
</dbReference>
<protein>
    <submittedName>
        <fullName evidence="1">Uncharacterized protein</fullName>
    </submittedName>
</protein>
<comment type="caution">
    <text evidence="1">The sequence shown here is derived from an EMBL/GenBank/DDBJ whole genome shotgun (WGS) entry which is preliminary data.</text>
</comment>
<evidence type="ECO:0000313" key="2">
    <source>
        <dbReference type="Proteomes" id="UP000712600"/>
    </source>
</evidence>
<accession>A0A8S9RTE2</accession>
<dbReference type="AlphaFoldDB" id="A0A8S9RTE2"/>
<gene>
    <name evidence="1" type="ORF">F2Q69_00028823</name>
</gene>
<reference evidence="1" key="1">
    <citation type="submission" date="2019-12" db="EMBL/GenBank/DDBJ databases">
        <title>Genome sequencing and annotation of Brassica cretica.</title>
        <authorList>
            <person name="Studholme D.J."/>
            <person name="Sarris P."/>
        </authorList>
    </citation>
    <scope>NUCLEOTIDE SEQUENCE</scope>
    <source>
        <strain evidence="1">PFS-109/04</strain>
        <tissue evidence="1">Leaf</tissue>
    </source>
</reference>
<dbReference type="Proteomes" id="UP000712600">
    <property type="component" value="Unassembled WGS sequence"/>
</dbReference>
<proteinExistence type="predicted"/>
<name>A0A8S9RTE2_BRACR</name>
<evidence type="ECO:0000313" key="1">
    <source>
        <dbReference type="EMBL" id="KAF3584565.1"/>
    </source>
</evidence>
<organism evidence="1 2">
    <name type="scientific">Brassica cretica</name>
    <name type="common">Mustard</name>
    <dbReference type="NCBI Taxonomy" id="69181"/>
    <lineage>
        <taxon>Eukaryota</taxon>
        <taxon>Viridiplantae</taxon>
        <taxon>Streptophyta</taxon>
        <taxon>Embryophyta</taxon>
        <taxon>Tracheophyta</taxon>
        <taxon>Spermatophyta</taxon>
        <taxon>Magnoliopsida</taxon>
        <taxon>eudicotyledons</taxon>
        <taxon>Gunneridae</taxon>
        <taxon>Pentapetalae</taxon>
        <taxon>rosids</taxon>
        <taxon>malvids</taxon>
        <taxon>Brassicales</taxon>
        <taxon>Brassicaceae</taxon>
        <taxon>Brassiceae</taxon>
        <taxon>Brassica</taxon>
    </lineage>
</organism>
<sequence>MDNMNEADFGKDTSSRLEGLAQAMHKEGDGFPLQTHNTEDLYKCITRETFLDM</sequence>